<dbReference type="KEGG" id="ptn:PTRA_a1937"/>
<evidence type="ECO:0000313" key="2">
    <source>
        <dbReference type="Proteomes" id="UP000065261"/>
    </source>
</evidence>
<organism evidence="1">
    <name type="scientific">Pseudoalteromonas translucida KMM 520</name>
    <dbReference type="NCBI Taxonomy" id="1315283"/>
    <lineage>
        <taxon>Bacteria</taxon>
        <taxon>Pseudomonadati</taxon>
        <taxon>Pseudomonadota</taxon>
        <taxon>Gammaproteobacteria</taxon>
        <taxon>Alteromonadales</taxon>
        <taxon>Pseudoalteromonadaceae</taxon>
        <taxon>Pseudoalteromonas</taxon>
    </lineage>
</organism>
<dbReference type="AlphaFoldDB" id="A0A0U2VHX9"/>
<name>A0A0U2VHX9_9GAMM</name>
<evidence type="ECO:0000313" key="1">
    <source>
        <dbReference type="EMBL" id="ALS33077.1"/>
    </source>
</evidence>
<sequence length="38" mass="4497">MKMSCSRILIYLTLLKNFRKLSDSNTLGYLLKLYKAEK</sequence>
<dbReference type="EMBL" id="CP011034">
    <property type="protein sequence ID" value="ALS33077.1"/>
    <property type="molecule type" value="Genomic_DNA"/>
</dbReference>
<accession>A0A0U2VHX9</accession>
<dbReference type="Proteomes" id="UP000065261">
    <property type="component" value="Chromosome I"/>
</dbReference>
<protein>
    <submittedName>
        <fullName evidence="1">Uncharacterized protein</fullName>
    </submittedName>
</protein>
<proteinExistence type="predicted"/>
<reference evidence="1 2" key="1">
    <citation type="submission" date="2015-03" db="EMBL/GenBank/DDBJ databases">
        <authorList>
            <person name="Murphy D."/>
        </authorList>
    </citation>
    <scope>NUCLEOTIDE SEQUENCE [LARGE SCALE GENOMIC DNA]</scope>
    <source>
        <strain evidence="1 2">KMM 520</strain>
    </source>
</reference>
<gene>
    <name evidence="1" type="ORF">PTRA_a1937</name>
</gene>
<dbReference type="PATRIC" id="fig|1315283.4.peg.1670"/>